<dbReference type="SUPFAM" id="SSF54106">
    <property type="entry name" value="LysM domain"/>
    <property type="match status" value="1"/>
</dbReference>
<evidence type="ECO:0000313" key="7">
    <source>
        <dbReference type="Proteomes" id="UP000799428"/>
    </source>
</evidence>
<accession>A0A6G1K047</accession>
<dbReference type="PROSITE" id="PS51782">
    <property type="entry name" value="LYSM"/>
    <property type="match status" value="1"/>
</dbReference>
<feature type="domain" description="LysM" evidence="5">
    <location>
        <begin position="229"/>
        <end position="274"/>
    </location>
</feature>
<evidence type="ECO:0000313" key="6">
    <source>
        <dbReference type="EMBL" id="KAF2706110.1"/>
    </source>
</evidence>
<dbReference type="Gene3D" id="3.10.350.10">
    <property type="entry name" value="LysM domain"/>
    <property type="match status" value="2"/>
</dbReference>
<evidence type="ECO:0000256" key="2">
    <source>
        <dbReference type="ARBA" id="ARBA00023026"/>
    </source>
</evidence>
<reference evidence="6" key="1">
    <citation type="journal article" date="2020" name="Stud. Mycol.">
        <title>101 Dothideomycetes genomes: a test case for predicting lifestyles and emergence of pathogens.</title>
        <authorList>
            <person name="Haridas S."/>
            <person name="Albert R."/>
            <person name="Binder M."/>
            <person name="Bloem J."/>
            <person name="Labutti K."/>
            <person name="Salamov A."/>
            <person name="Andreopoulos B."/>
            <person name="Baker S."/>
            <person name="Barry K."/>
            <person name="Bills G."/>
            <person name="Bluhm B."/>
            <person name="Cannon C."/>
            <person name="Castanera R."/>
            <person name="Culley D."/>
            <person name="Daum C."/>
            <person name="Ezra D."/>
            <person name="Gonzalez J."/>
            <person name="Henrissat B."/>
            <person name="Kuo A."/>
            <person name="Liang C."/>
            <person name="Lipzen A."/>
            <person name="Lutzoni F."/>
            <person name="Magnuson J."/>
            <person name="Mondo S."/>
            <person name="Nolan M."/>
            <person name="Ohm R."/>
            <person name="Pangilinan J."/>
            <person name="Park H.-J."/>
            <person name="Ramirez L."/>
            <person name="Alfaro M."/>
            <person name="Sun H."/>
            <person name="Tritt A."/>
            <person name="Yoshinaga Y."/>
            <person name="Zwiers L.-H."/>
            <person name="Turgeon B."/>
            <person name="Goodwin S."/>
            <person name="Spatafora J."/>
            <person name="Crous P."/>
            <person name="Grigoriev I."/>
        </authorList>
    </citation>
    <scope>NUCLEOTIDE SEQUENCE</scope>
    <source>
        <strain evidence="6">CBS 279.74</strain>
    </source>
</reference>
<dbReference type="Proteomes" id="UP000799428">
    <property type="component" value="Unassembled WGS sequence"/>
</dbReference>
<protein>
    <submittedName>
        <fullName evidence="6">Carbohydrate-binding module family 50 protein</fullName>
    </submittedName>
</protein>
<feature type="chain" id="PRO_5026086753" evidence="4">
    <location>
        <begin position="24"/>
        <end position="469"/>
    </location>
</feature>
<gene>
    <name evidence="6" type="ORF">K504DRAFT_438084</name>
</gene>
<keyword evidence="1" id="KW-0147">Chitin-binding</keyword>
<feature type="compositionally biased region" description="Low complexity" evidence="3">
    <location>
        <begin position="341"/>
        <end position="351"/>
    </location>
</feature>
<keyword evidence="4" id="KW-0732">Signal</keyword>
<dbReference type="InterPro" id="IPR036779">
    <property type="entry name" value="LysM_dom_sf"/>
</dbReference>
<dbReference type="GO" id="GO:0008061">
    <property type="term" value="F:chitin binding"/>
    <property type="evidence" value="ECO:0007669"/>
    <property type="project" value="UniProtKB-KW"/>
</dbReference>
<feature type="signal peptide" evidence="4">
    <location>
        <begin position="1"/>
        <end position="23"/>
    </location>
</feature>
<dbReference type="Pfam" id="PF01476">
    <property type="entry name" value="LysM"/>
    <property type="match status" value="1"/>
</dbReference>
<keyword evidence="2" id="KW-0843">Virulence</keyword>
<evidence type="ECO:0000256" key="4">
    <source>
        <dbReference type="SAM" id="SignalP"/>
    </source>
</evidence>
<dbReference type="AlphaFoldDB" id="A0A6G1K047"/>
<dbReference type="PANTHER" id="PTHR34997">
    <property type="entry name" value="AM15"/>
    <property type="match status" value="1"/>
</dbReference>
<dbReference type="OrthoDB" id="5985073at2759"/>
<keyword evidence="7" id="KW-1185">Reference proteome</keyword>
<name>A0A6G1K047_9PLEO</name>
<evidence type="ECO:0000256" key="1">
    <source>
        <dbReference type="ARBA" id="ARBA00022669"/>
    </source>
</evidence>
<feature type="compositionally biased region" description="Gly residues" evidence="3">
    <location>
        <begin position="352"/>
        <end position="362"/>
    </location>
</feature>
<evidence type="ECO:0000256" key="3">
    <source>
        <dbReference type="SAM" id="MobiDB-lite"/>
    </source>
</evidence>
<organism evidence="6 7">
    <name type="scientific">Pleomassaria siparia CBS 279.74</name>
    <dbReference type="NCBI Taxonomy" id="1314801"/>
    <lineage>
        <taxon>Eukaryota</taxon>
        <taxon>Fungi</taxon>
        <taxon>Dikarya</taxon>
        <taxon>Ascomycota</taxon>
        <taxon>Pezizomycotina</taxon>
        <taxon>Dothideomycetes</taxon>
        <taxon>Pleosporomycetidae</taxon>
        <taxon>Pleosporales</taxon>
        <taxon>Pleomassariaceae</taxon>
        <taxon>Pleomassaria</taxon>
    </lineage>
</organism>
<dbReference type="InterPro" id="IPR052210">
    <property type="entry name" value="LysM1-like"/>
</dbReference>
<dbReference type="InterPro" id="IPR018392">
    <property type="entry name" value="LysM"/>
</dbReference>
<sequence length="469" mass="49730">MAFTRYLLSISLYLLLATPLRVGVVPILNRRQTTTGFTLVPDGALKGAGLGATCEQVLYQNINCNNFTKTLDEPKYHPSLNDTALTKSVCAPSCGTALANARRRVSGACTTTPELFPGFPVLALIDKVYTGWNETCLKDNTTSAFCNDIINSWTPVANLEDMPKSQLCSYCYGAKLMLMRSSPYSGYDQPFAVMLDYVNKNCGGTAAPSQPLPNPVKVNETSPVCSSGKTYKTGAGDTCDSVALANSVSSATLFYTNPNLLDCANIREGLTLCLPLGCQTYTVKTADKCVAVAVVHSSTWQDLVVWNAGIDAQCSNLYGATPSFGTTICVSPPGGKLDPETPTNSTLPPGNGNTGGHGGNGDGYANEITNPPAGTVATGTTSKCGDYIQAHTGTGCAAMIAPYAIMMDLFLAVNPSLKSVAECSSNIRDGVWYCLHPVKWWNKTASTDVSIHGLPESITAKRVWVPLDD</sequence>
<evidence type="ECO:0000259" key="5">
    <source>
        <dbReference type="PROSITE" id="PS51782"/>
    </source>
</evidence>
<dbReference type="PANTHER" id="PTHR34997:SF16">
    <property type="entry name" value="LYSM DOMAIN-CONTAINING PROTEIN"/>
    <property type="match status" value="1"/>
</dbReference>
<proteinExistence type="predicted"/>
<feature type="region of interest" description="Disordered" evidence="3">
    <location>
        <begin position="335"/>
        <end position="367"/>
    </location>
</feature>
<dbReference type="EMBL" id="MU005776">
    <property type="protein sequence ID" value="KAF2706110.1"/>
    <property type="molecule type" value="Genomic_DNA"/>
</dbReference>